<keyword evidence="1" id="KW-1133">Transmembrane helix</keyword>
<evidence type="ECO:0008006" key="4">
    <source>
        <dbReference type="Google" id="ProtNLM"/>
    </source>
</evidence>
<evidence type="ECO:0000256" key="1">
    <source>
        <dbReference type="SAM" id="Phobius"/>
    </source>
</evidence>
<organism evidence="2 3">
    <name type="scientific">Klebsiella spallanzanii</name>
    <dbReference type="NCBI Taxonomy" id="2587528"/>
    <lineage>
        <taxon>Bacteria</taxon>
        <taxon>Pseudomonadati</taxon>
        <taxon>Pseudomonadota</taxon>
        <taxon>Gammaproteobacteria</taxon>
        <taxon>Enterobacterales</taxon>
        <taxon>Enterobacteriaceae</taxon>
        <taxon>Klebsiella/Raoultella group</taxon>
        <taxon>Klebsiella</taxon>
    </lineage>
</organism>
<comment type="caution">
    <text evidence="2">The sequence shown here is derived from an EMBL/GenBank/DDBJ whole genome shotgun (WGS) entry which is preliminary data.</text>
</comment>
<proteinExistence type="predicted"/>
<keyword evidence="1" id="KW-0472">Membrane</keyword>
<keyword evidence="1" id="KW-0812">Transmembrane</keyword>
<name>A0ABY6V878_9ENTR</name>
<reference evidence="2 3" key="1">
    <citation type="submission" date="2019-07" db="EMBL/GenBank/DDBJ databases">
        <authorList>
            <person name="Brisse S."/>
            <person name="Rodrigues C."/>
            <person name="Thorpe H."/>
        </authorList>
    </citation>
    <scope>NUCLEOTIDE SEQUENCE [LARGE SCALE GENOMIC DNA]</scope>
    <source>
        <strain evidence="2">SB6411</strain>
    </source>
</reference>
<accession>A0ABY6V878</accession>
<protein>
    <recommendedName>
        <fullName evidence="4">DUF4234 domain-containing protein</fullName>
    </recommendedName>
</protein>
<evidence type="ECO:0000313" key="3">
    <source>
        <dbReference type="Proteomes" id="UP000317652"/>
    </source>
</evidence>
<feature type="transmembrane region" description="Helical" evidence="1">
    <location>
        <begin position="15"/>
        <end position="36"/>
    </location>
</feature>
<evidence type="ECO:0000313" key="2">
    <source>
        <dbReference type="EMBL" id="VUS24232.1"/>
    </source>
</evidence>
<sequence>MNNINLLKNKIDTKVMNFVLLSVVTGGVYSIMWLFLNQPKLAEEMKSEFVLKTIHYGSISLGDLASYYQILV</sequence>
<dbReference type="Proteomes" id="UP000317652">
    <property type="component" value="Unassembled WGS sequence"/>
</dbReference>
<dbReference type="EMBL" id="CABGGS010000001">
    <property type="protein sequence ID" value="VUS24232.1"/>
    <property type="molecule type" value="Genomic_DNA"/>
</dbReference>
<keyword evidence="3" id="KW-1185">Reference proteome</keyword>
<gene>
    <name evidence="2" type="ORF">SB6411_00709</name>
</gene>